<evidence type="ECO:0000313" key="1">
    <source>
        <dbReference type="EnsemblMetazoa" id="Aqu2.1.33840_001"/>
    </source>
</evidence>
<accession>A0A1X7V0S5</accession>
<reference evidence="1" key="1">
    <citation type="submission" date="2017-05" db="UniProtKB">
        <authorList>
            <consortium name="EnsemblMetazoa"/>
        </authorList>
    </citation>
    <scope>IDENTIFICATION</scope>
</reference>
<proteinExistence type="predicted"/>
<sequence>CWNPRSKKITWSYQVTALQPFNSATPGEWEKWFRRFERLRGASGLFEKEEVQVSNLIYTMGAEADEIFRSFKLTTAQAKKYDTVIEKFTSDFIKKRNIIYEEAKCNEMQGGRIGRCFCH</sequence>
<dbReference type="InParanoid" id="A0A1X7V0S5"/>
<name>A0A1X7V0S5_AMPQE</name>
<dbReference type="AlphaFoldDB" id="A0A1X7V0S5"/>
<organism evidence="1">
    <name type="scientific">Amphimedon queenslandica</name>
    <name type="common">Sponge</name>
    <dbReference type="NCBI Taxonomy" id="400682"/>
    <lineage>
        <taxon>Eukaryota</taxon>
        <taxon>Metazoa</taxon>
        <taxon>Porifera</taxon>
        <taxon>Demospongiae</taxon>
        <taxon>Heteroscleromorpha</taxon>
        <taxon>Haplosclerida</taxon>
        <taxon>Niphatidae</taxon>
        <taxon>Amphimedon</taxon>
    </lineage>
</organism>
<dbReference type="EnsemblMetazoa" id="Aqu2.1.33840_001">
    <property type="protein sequence ID" value="Aqu2.1.33840_001"/>
    <property type="gene ID" value="Aqu2.1.33840"/>
</dbReference>
<evidence type="ECO:0008006" key="2">
    <source>
        <dbReference type="Google" id="ProtNLM"/>
    </source>
</evidence>
<protein>
    <recommendedName>
        <fullName evidence="2">Retrotransposon gag domain-containing protein</fullName>
    </recommendedName>
</protein>